<sequence>MNSRTLSPLLSLCRMARHLVCIVAWLWVSGVVHAQDTSPVIVAGSKFPADAGPLFRVDGGERKFLIPQGYFRSRVAGYASKDAWWLEALWPDLTPWRENNPADDKEFHAPGGGRMIKMEVGFGGKNMATFLNRLINENEPGDPGYGYKSPFNFPDDTTDKRIKGDQRYGLQPYYVDFNKVLVFLNRDRKVPIITLDEVAKSRWNDWFIRRDSAGTVSTLIRCDSREVADPPEAAITGRGIALVPHCEHKILLPKYNARVDISYRRVFLPQWQAIDDAVRALLTKFETTQP</sequence>
<evidence type="ECO:0008006" key="3">
    <source>
        <dbReference type="Google" id="ProtNLM"/>
    </source>
</evidence>
<accession>A0ABV7F7T6</accession>
<comment type="caution">
    <text evidence="1">The sequence shown here is derived from an EMBL/GenBank/DDBJ whole genome shotgun (WGS) entry which is preliminary data.</text>
</comment>
<dbReference type="Proteomes" id="UP001595530">
    <property type="component" value="Unassembled WGS sequence"/>
</dbReference>
<keyword evidence="2" id="KW-1185">Reference proteome</keyword>
<dbReference type="RefSeq" id="WP_390333318.1">
    <property type="nucleotide sequence ID" value="NZ_JBHRTP010000101.1"/>
</dbReference>
<name>A0ABV7F7T6_9BURK</name>
<evidence type="ECO:0000313" key="1">
    <source>
        <dbReference type="EMBL" id="MFC3111123.1"/>
    </source>
</evidence>
<dbReference type="EMBL" id="JBHRTP010000101">
    <property type="protein sequence ID" value="MFC3111123.1"/>
    <property type="molecule type" value="Genomic_DNA"/>
</dbReference>
<protein>
    <recommendedName>
        <fullName evidence="3">DUF5117 domain-containing protein</fullName>
    </recommendedName>
</protein>
<evidence type="ECO:0000313" key="2">
    <source>
        <dbReference type="Proteomes" id="UP001595530"/>
    </source>
</evidence>
<reference evidence="2" key="1">
    <citation type="journal article" date="2019" name="Int. J. Syst. Evol. Microbiol.">
        <title>The Global Catalogue of Microorganisms (GCM) 10K type strain sequencing project: providing services to taxonomists for standard genome sequencing and annotation.</title>
        <authorList>
            <consortium name="The Broad Institute Genomics Platform"/>
            <consortium name="The Broad Institute Genome Sequencing Center for Infectious Disease"/>
            <person name="Wu L."/>
            <person name="Ma J."/>
        </authorList>
    </citation>
    <scope>NUCLEOTIDE SEQUENCE [LARGE SCALE GENOMIC DNA]</scope>
    <source>
        <strain evidence="2">KCTC 42986</strain>
    </source>
</reference>
<organism evidence="1 2">
    <name type="scientific">Undibacterium arcticum</name>
    <dbReference type="NCBI Taxonomy" id="1762892"/>
    <lineage>
        <taxon>Bacteria</taxon>
        <taxon>Pseudomonadati</taxon>
        <taxon>Pseudomonadota</taxon>
        <taxon>Betaproteobacteria</taxon>
        <taxon>Burkholderiales</taxon>
        <taxon>Oxalobacteraceae</taxon>
        <taxon>Undibacterium</taxon>
    </lineage>
</organism>
<gene>
    <name evidence="1" type="ORF">ACFOFO_24750</name>
</gene>
<proteinExistence type="predicted"/>